<evidence type="ECO:0000313" key="4">
    <source>
        <dbReference type="Proteomes" id="UP000030512"/>
    </source>
</evidence>
<keyword evidence="4" id="KW-1185">Reference proteome</keyword>
<dbReference type="AlphaFoldDB" id="A0A140E666"/>
<proteinExistence type="predicted"/>
<dbReference type="Proteomes" id="UP000030512">
    <property type="component" value="Chromosome"/>
</dbReference>
<protein>
    <recommendedName>
        <fullName evidence="5">DUF2782 domain-containing protein</fullName>
    </recommendedName>
</protein>
<accession>A0A140E666</accession>
<dbReference type="OrthoDB" id="5573820at2"/>
<dbReference type="STRING" id="1538553.JT25_020780"/>
<feature type="chain" id="PRO_5007807363" description="DUF2782 domain-containing protein" evidence="2">
    <location>
        <begin position="21"/>
        <end position="86"/>
    </location>
</feature>
<name>A0A140E666_9GAMM</name>
<feature type="region of interest" description="Disordered" evidence="1">
    <location>
        <begin position="65"/>
        <end position="86"/>
    </location>
</feature>
<evidence type="ECO:0000256" key="2">
    <source>
        <dbReference type="SAM" id="SignalP"/>
    </source>
</evidence>
<evidence type="ECO:0000256" key="1">
    <source>
        <dbReference type="SAM" id="MobiDB-lite"/>
    </source>
</evidence>
<evidence type="ECO:0008006" key="5">
    <source>
        <dbReference type="Google" id="ProtNLM"/>
    </source>
</evidence>
<dbReference type="RefSeq" id="WP_036278702.1">
    <property type="nucleotide sequence ID" value="NZ_CP014476.1"/>
</dbReference>
<dbReference type="KEGG" id="mdn:JT25_020780"/>
<evidence type="ECO:0000313" key="3">
    <source>
        <dbReference type="EMBL" id="AMK78890.1"/>
    </source>
</evidence>
<keyword evidence="2" id="KW-0732">Signal</keyword>
<organism evidence="3 4">
    <name type="scientific">Methylomonas denitrificans</name>
    <dbReference type="NCBI Taxonomy" id="1538553"/>
    <lineage>
        <taxon>Bacteria</taxon>
        <taxon>Pseudomonadati</taxon>
        <taxon>Pseudomonadota</taxon>
        <taxon>Gammaproteobacteria</taxon>
        <taxon>Methylococcales</taxon>
        <taxon>Methylococcaceae</taxon>
        <taxon>Methylomonas</taxon>
    </lineage>
</organism>
<feature type="compositionally biased region" description="Polar residues" evidence="1">
    <location>
        <begin position="74"/>
        <end position="86"/>
    </location>
</feature>
<dbReference type="EMBL" id="CP014476">
    <property type="protein sequence ID" value="AMK78890.1"/>
    <property type="molecule type" value="Genomic_DNA"/>
</dbReference>
<feature type="signal peptide" evidence="2">
    <location>
        <begin position="1"/>
        <end position="20"/>
    </location>
</feature>
<reference evidence="3 4" key="1">
    <citation type="journal article" date="2015" name="Environ. Microbiol.">
        <title>Methane oxidation coupled to nitrate reduction under hypoxia by the Gammaproteobacterium Methylomonas denitrificans, sp. nov. type strain FJG1.</title>
        <authorList>
            <person name="Kits K.D."/>
            <person name="Klotz M.G."/>
            <person name="Stein L.Y."/>
        </authorList>
    </citation>
    <scope>NUCLEOTIDE SEQUENCE [LARGE SCALE GENOMIC DNA]</scope>
    <source>
        <strain evidence="3 4">FJG1</strain>
    </source>
</reference>
<sequence length="86" mass="9592">MKSIIAILFVMSMAPAWAMADEDDKPETSTVQIQGGKLIGEKHEIEIYDYHSGTYQTVDVYRKPAKSLKKDSDNPTSKQSSESAPR</sequence>
<gene>
    <name evidence="3" type="ORF">JT25_020780</name>
</gene>